<proteinExistence type="predicted"/>
<accession>A0A5S6Q5S9</accession>
<organism evidence="2 3">
    <name type="scientific">Trichuris muris</name>
    <name type="common">Mouse whipworm</name>
    <dbReference type="NCBI Taxonomy" id="70415"/>
    <lineage>
        <taxon>Eukaryota</taxon>
        <taxon>Metazoa</taxon>
        <taxon>Ecdysozoa</taxon>
        <taxon>Nematoda</taxon>
        <taxon>Enoplea</taxon>
        <taxon>Dorylaimia</taxon>
        <taxon>Trichinellida</taxon>
        <taxon>Trichuridae</taxon>
        <taxon>Trichuris</taxon>
    </lineage>
</organism>
<feature type="domain" description="Reverse transcriptase" evidence="1">
    <location>
        <begin position="1"/>
        <end position="114"/>
    </location>
</feature>
<evidence type="ECO:0000313" key="3">
    <source>
        <dbReference type="WBParaSite" id="TMUE_1000002533.1"/>
    </source>
</evidence>
<protein>
    <submittedName>
        <fullName evidence="3">Reverse transcriptase domain-containing protein</fullName>
    </submittedName>
</protein>
<evidence type="ECO:0000313" key="2">
    <source>
        <dbReference type="Proteomes" id="UP000046395"/>
    </source>
</evidence>
<keyword evidence="2" id="KW-1185">Reference proteome</keyword>
<dbReference type="PANTHER" id="PTHR21301">
    <property type="entry name" value="REVERSE TRANSCRIPTASE"/>
    <property type="match status" value="1"/>
</dbReference>
<dbReference type="PANTHER" id="PTHR21301:SF10">
    <property type="entry name" value="REVERSE TRANSCRIPTASE DOMAIN-CONTAINING PROTEIN"/>
    <property type="match status" value="1"/>
</dbReference>
<sequence length="114" mass="13237">MFCLKQGNYFNFQGRFYRQNRGIPMGSSLSPVLAEVFMENLEEIAFKTVNPDYCPKFFKRYVDDVFAVVKKGNEDAFLNQLSSLFPGIILFTMEVENNNELPFVDMKIIKRATN</sequence>
<evidence type="ECO:0000259" key="1">
    <source>
        <dbReference type="PROSITE" id="PS50878"/>
    </source>
</evidence>
<dbReference type="PROSITE" id="PS50878">
    <property type="entry name" value="RT_POL"/>
    <property type="match status" value="1"/>
</dbReference>
<name>A0A5S6Q5S9_TRIMR</name>
<dbReference type="STRING" id="70415.A0A5S6Q5S9"/>
<dbReference type="WBParaSite" id="TMUE_1000002533.1">
    <property type="protein sequence ID" value="TMUE_1000002533.1"/>
    <property type="gene ID" value="WBGene00298358"/>
</dbReference>
<dbReference type="AlphaFoldDB" id="A0A5S6Q5S9"/>
<dbReference type="Proteomes" id="UP000046395">
    <property type="component" value="Unassembled WGS sequence"/>
</dbReference>
<dbReference type="InterPro" id="IPR000477">
    <property type="entry name" value="RT_dom"/>
</dbReference>
<reference evidence="3" key="1">
    <citation type="submission" date="2019-12" db="UniProtKB">
        <authorList>
            <consortium name="WormBaseParasite"/>
        </authorList>
    </citation>
    <scope>IDENTIFICATION</scope>
</reference>